<organism evidence="1 3">
    <name type="scientific">Smittium culicis</name>
    <dbReference type="NCBI Taxonomy" id="133412"/>
    <lineage>
        <taxon>Eukaryota</taxon>
        <taxon>Fungi</taxon>
        <taxon>Fungi incertae sedis</taxon>
        <taxon>Zoopagomycota</taxon>
        <taxon>Kickxellomycotina</taxon>
        <taxon>Harpellomycetes</taxon>
        <taxon>Harpellales</taxon>
        <taxon>Legeriomycetaceae</taxon>
        <taxon>Smittium</taxon>
    </lineage>
</organism>
<reference evidence="1 3" key="1">
    <citation type="submission" date="2017-01" db="EMBL/GenBank/DDBJ databases">
        <authorList>
            <person name="Mah S.A."/>
            <person name="Swanson W.J."/>
            <person name="Moy G.W."/>
            <person name="Vacquier V.D."/>
        </authorList>
    </citation>
    <scope>NUCLEOTIDE SEQUENCE [LARGE SCALE GENOMIC DNA]</scope>
    <source>
        <strain evidence="1 3">GSMNP</strain>
    </source>
</reference>
<dbReference type="EMBL" id="LSSN01001120">
    <property type="protein sequence ID" value="OMJ20947.1"/>
    <property type="molecule type" value="Genomic_DNA"/>
</dbReference>
<proteinExistence type="predicted"/>
<dbReference type="EMBL" id="LSSN01005815">
    <property type="protein sequence ID" value="OMJ08368.1"/>
    <property type="molecule type" value="Genomic_DNA"/>
</dbReference>
<evidence type="ECO:0000313" key="2">
    <source>
        <dbReference type="EMBL" id="OMJ20947.1"/>
    </source>
</evidence>
<sequence>MKMIANQLIFNDSKKLWNFIKSYTEKSFKNFADDPVYDKYKNLIIEKHEKIKIWTDHFGELAKDATGNS</sequence>
<name>A0A1R1X167_9FUNG</name>
<evidence type="ECO:0000313" key="3">
    <source>
        <dbReference type="Proteomes" id="UP000187283"/>
    </source>
</evidence>
<accession>A0A1R1X167</accession>
<comment type="caution">
    <text evidence="1">The sequence shown here is derived from an EMBL/GenBank/DDBJ whole genome shotgun (WGS) entry which is preliminary data.</text>
</comment>
<dbReference type="Proteomes" id="UP000187283">
    <property type="component" value="Unassembled WGS sequence"/>
</dbReference>
<evidence type="ECO:0000313" key="1">
    <source>
        <dbReference type="EMBL" id="OMJ08368.1"/>
    </source>
</evidence>
<keyword evidence="3" id="KW-1185">Reference proteome</keyword>
<gene>
    <name evidence="1" type="ORF">AYI70_g11591</name>
    <name evidence="2" type="ORF">AYI70_g3775</name>
</gene>
<protein>
    <submittedName>
        <fullName evidence="1">Uncharacterized protein</fullName>
    </submittedName>
</protein>
<dbReference type="OrthoDB" id="5543323at2759"/>
<dbReference type="AlphaFoldDB" id="A0A1R1X167"/>